<evidence type="ECO:0000256" key="11">
    <source>
        <dbReference type="SAM" id="Phobius"/>
    </source>
</evidence>
<keyword evidence="13" id="KW-1185">Reference proteome</keyword>
<keyword evidence="2" id="KW-0813">Transport</keyword>
<accession>A0A1I6M3C3</accession>
<evidence type="ECO:0000256" key="6">
    <source>
        <dbReference type="ARBA" id="ARBA00022723"/>
    </source>
</evidence>
<dbReference type="OrthoDB" id="41618at2157"/>
<dbReference type="GO" id="GO:0005886">
    <property type="term" value="C:plasma membrane"/>
    <property type="evidence" value="ECO:0007669"/>
    <property type="project" value="UniProtKB-SubCell"/>
</dbReference>
<dbReference type="GO" id="GO:0046872">
    <property type="term" value="F:metal ion binding"/>
    <property type="evidence" value="ECO:0007669"/>
    <property type="project" value="UniProtKB-KW"/>
</dbReference>
<evidence type="ECO:0000256" key="3">
    <source>
        <dbReference type="ARBA" id="ARBA00022475"/>
    </source>
</evidence>
<feature type="transmembrane region" description="Helical" evidence="11">
    <location>
        <begin position="369"/>
        <end position="391"/>
    </location>
</feature>
<dbReference type="PANTHER" id="PTHR30365:SF14">
    <property type="entry name" value="CYTOCHROME BD MENAQUINOL OXIDASE SUBUNIT I-RELATED"/>
    <property type="match status" value="1"/>
</dbReference>
<feature type="transmembrane region" description="Helical" evidence="11">
    <location>
        <begin position="97"/>
        <end position="117"/>
    </location>
</feature>
<dbReference type="GO" id="GO:0019646">
    <property type="term" value="P:aerobic electron transport chain"/>
    <property type="evidence" value="ECO:0007669"/>
    <property type="project" value="InterPro"/>
</dbReference>
<feature type="transmembrane region" description="Helical" evidence="11">
    <location>
        <begin position="333"/>
        <end position="357"/>
    </location>
</feature>
<evidence type="ECO:0000313" key="12">
    <source>
        <dbReference type="EMBL" id="SFS10227.1"/>
    </source>
</evidence>
<sequence>MIDPVIASRLQFALTTIVHIIFPVMSMGLAPFLVYFTWREVRGGPPVYEQLRRFWTKVFAVSFVVGTVTGIVLEFEFGTNFAAFSAVAGELFGGPLALEGMMAFMLEATFLGVFVFGRERVSDALYFVSSVAVGLGTWLSAVWILVANSWMQTPRGYELVERGGREIVTLTDPAAAYLNPRFPYMFVHMQNAAVLSVALFMAGVAAYYVFRHHVWGYPVEGVSFWETTLKIALIALVITAPLQAIHGDLYARHVYETQPQKFAAMEAVWETDSYVPEYIVAFPTDLGDLTDPKAKEIFGIGIPGGASWLASGGDPGATITGLNEYDDAPPVAIVFWSFRIMVALGFWFILLGFWGVYRWWRGELYEDDLLHKALMLSSLLGILAVELGWIVTEVGRQPWVIQGVLRTSDGVSPGLTGGEATLTLAGFAVVYLGLLSLYTYVIVRIIRAGPPKRAELRTREAAPATPAEGTADD</sequence>
<keyword evidence="4" id="KW-0349">Heme</keyword>
<evidence type="ECO:0000313" key="13">
    <source>
        <dbReference type="Proteomes" id="UP000199062"/>
    </source>
</evidence>
<gene>
    <name evidence="12" type="ORF">SAMN05216559_3685</name>
</gene>
<evidence type="ECO:0000256" key="2">
    <source>
        <dbReference type="ARBA" id="ARBA00022448"/>
    </source>
</evidence>
<feature type="transmembrane region" description="Helical" evidence="11">
    <location>
        <begin position="422"/>
        <end position="443"/>
    </location>
</feature>
<keyword evidence="5 11" id="KW-0812">Transmembrane</keyword>
<evidence type="ECO:0000256" key="1">
    <source>
        <dbReference type="ARBA" id="ARBA00004651"/>
    </source>
</evidence>
<evidence type="ECO:0000256" key="4">
    <source>
        <dbReference type="ARBA" id="ARBA00022617"/>
    </source>
</evidence>
<dbReference type="GO" id="GO:0016682">
    <property type="term" value="F:oxidoreductase activity, acting on diphenols and related substances as donors, oxygen as acceptor"/>
    <property type="evidence" value="ECO:0007669"/>
    <property type="project" value="TreeGrafter"/>
</dbReference>
<feature type="transmembrane region" description="Helical" evidence="11">
    <location>
        <begin position="12"/>
        <end position="38"/>
    </location>
</feature>
<name>A0A1I6M3C3_9EURY</name>
<reference evidence="12 13" key="1">
    <citation type="submission" date="2016-10" db="EMBL/GenBank/DDBJ databases">
        <authorList>
            <person name="de Groot N.N."/>
        </authorList>
    </citation>
    <scope>NUCLEOTIDE SEQUENCE [LARGE SCALE GENOMIC DNA]</scope>
    <source>
        <strain evidence="12 13">CGMCC 1.10457</strain>
    </source>
</reference>
<dbReference type="RefSeq" id="WP_089818443.1">
    <property type="nucleotide sequence ID" value="NZ_FOZK01000004.1"/>
</dbReference>
<evidence type="ECO:0000256" key="7">
    <source>
        <dbReference type="ARBA" id="ARBA00022982"/>
    </source>
</evidence>
<keyword evidence="6" id="KW-0479">Metal-binding</keyword>
<dbReference type="GO" id="GO:0070069">
    <property type="term" value="C:cytochrome complex"/>
    <property type="evidence" value="ECO:0007669"/>
    <property type="project" value="InterPro"/>
</dbReference>
<dbReference type="STRING" id="767519.SAMN05216559_3685"/>
<keyword evidence="7" id="KW-0249">Electron transport</keyword>
<evidence type="ECO:0000256" key="10">
    <source>
        <dbReference type="ARBA" id="ARBA00023136"/>
    </source>
</evidence>
<dbReference type="PIRSF" id="PIRSF006446">
    <property type="entry name" value="Cyt_quinol_oxidase_1"/>
    <property type="match status" value="1"/>
</dbReference>
<feature type="transmembrane region" description="Helical" evidence="11">
    <location>
        <begin position="192"/>
        <end position="210"/>
    </location>
</feature>
<feature type="transmembrane region" description="Helical" evidence="11">
    <location>
        <begin position="58"/>
        <end position="77"/>
    </location>
</feature>
<organism evidence="12 13">
    <name type="scientific">Halomicrobium zhouii</name>
    <dbReference type="NCBI Taxonomy" id="767519"/>
    <lineage>
        <taxon>Archaea</taxon>
        <taxon>Methanobacteriati</taxon>
        <taxon>Methanobacteriota</taxon>
        <taxon>Stenosarchaea group</taxon>
        <taxon>Halobacteria</taxon>
        <taxon>Halobacteriales</taxon>
        <taxon>Haloarculaceae</taxon>
        <taxon>Halomicrobium</taxon>
    </lineage>
</organism>
<protein>
    <submittedName>
        <fullName evidence="12">Cytochrome bd-I ubiquinol oxidase subunit 1 apoprotein</fullName>
    </submittedName>
</protein>
<dbReference type="Pfam" id="PF01654">
    <property type="entry name" value="Cyt_bd_oxida_I"/>
    <property type="match status" value="1"/>
</dbReference>
<evidence type="ECO:0000256" key="5">
    <source>
        <dbReference type="ARBA" id="ARBA00022692"/>
    </source>
</evidence>
<keyword evidence="9" id="KW-0408">Iron</keyword>
<feature type="transmembrane region" description="Helical" evidence="11">
    <location>
        <begin position="222"/>
        <end position="245"/>
    </location>
</feature>
<evidence type="ECO:0000256" key="9">
    <source>
        <dbReference type="ARBA" id="ARBA00023004"/>
    </source>
</evidence>
<feature type="transmembrane region" description="Helical" evidence="11">
    <location>
        <begin position="124"/>
        <end position="146"/>
    </location>
</feature>
<dbReference type="GO" id="GO:0020037">
    <property type="term" value="F:heme binding"/>
    <property type="evidence" value="ECO:0007669"/>
    <property type="project" value="TreeGrafter"/>
</dbReference>
<dbReference type="AlphaFoldDB" id="A0A1I6M3C3"/>
<proteinExistence type="predicted"/>
<dbReference type="PANTHER" id="PTHR30365">
    <property type="entry name" value="CYTOCHROME D UBIQUINOL OXIDASE"/>
    <property type="match status" value="1"/>
</dbReference>
<dbReference type="EMBL" id="FOZK01000004">
    <property type="protein sequence ID" value="SFS10227.1"/>
    <property type="molecule type" value="Genomic_DNA"/>
</dbReference>
<keyword evidence="10 11" id="KW-0472">Membrane</keyword>
<comment type="subcellular location">
    <subcellularLocation>
        <location evidence="1">Cell membrane</location>
        <topology evidence="1">Multi-pass membrane protein</topology>
    </subcellularLocation>
</comment>
<keyword evidence="8 11" id="KW-1133">Transmembrane helix</keyword>
<dbReference type="GO" id="GO:0009055">
    <property type="term" value="F:electron transfer activity"/>
    <property type="evidence" value="ECO:0007669"/>
    <property type="project" value="InterPro"/>
</dbReference>
<dbReference type="InterPro" id="IPR002585">
    <property type="entry name" value="Cyt-d_ubiquinol_oxidase_su_1"/>
</dbReference>
<evidence type="ECO:0000256" key="8">
    <source>
        <dbReference type="ARBA" id="ARBA00022989"/>
    </source>
</evidence>
<keyword evidence="3" id="KW-1003">Cell membrane</keyword>
<dbReference type="Proteomes" id="UP000199062">
    <property type="component" value="Unassembled WGS sequence"/>
</dbReference>